<dbReference type="GO" id="GO:1990112">
    <property type="term" value="C:RQC complex"/>
    <property type="evidence" value="ECO:0007669"/>
    <property type="project" value="TreeGrafter"/>
</dbReference>
<evidence type="ECO:0000313" key="4">
    <source>
        <dbReference type="Proteomes" id="UP000250918"/>
    </source>
</evidence>
<dbReference type="InterPro" id="IPR051608">
    <property type="entry name" value="RQC_Subunit_NEMF"/>
</dbReference>
<evidence type="ECO:0000256" key="1">
    <source>
        <dbReference type="SAM" id="Coils"/>
    </source>
</evidence>
<dbReference type="PANTHER" id="PTHR15239">
    <property type="entry name" value="NUCLEAR EXPORT MEDIATOR FACTOR NEMF"/>
    <property type="match status" value="1"/>
</dbReference>
<dbReference type="GO" id="GO:0043023">
    <property type="term" value="F:ribosomal large subunit binding"/>
    <property type="evidence" value="ECO:0007669"/>
    <property type="project" value="TreeGrafter"/>
</dbReference>
<dbReference type="Pfam" id="PF05833">
    <property type="entry name" value="NFACT_N"/>
    <property type="match status" value="1"/>
</dbReference>
<dbReference type="AlphaFoldDB" id="A0A855XAM1"/>
<organism evidence="3 4">
    <name type="scientific">candidate division GN15 bacterium</name>
    <dbReference type="NCBI Taxonomy" id="2072418"/>
    <lineage>
        <taxon>Bacteria</taxon>
        <taxon>candidate division GN15</taxon>
    </lineage>
</organism>
<reference evidence="3 4" key="1">
    <citation type="journal article" date="2018" name="ISME J.">
        <title>A methanotrophic archaeon couples anaerobic oxidation of methane to Fe(III) reduction.</title>
        <authorList>
            <person name="Cai C."/>
            <person name="Leu A.O."/>
            <person name="Xie G.J."/>
            <person name="Guo J."/>
            <person name="Feng Y."/>
            <person name="Zhao J.X."/>
            <person name="Tyson G.W."/>
            <person name="Yuan Z."/>
            <person name="Hu S."/>
        </authorList>
    </citation>
    <scope>NUCLEOTIDE SEQUENCE [LARGE SCALE GENOMIC DNA]</scope>
    <source>
        <strain evidence="3">FeB_12</strain>
    </source>
</reference>
<accession>A0A855XAM1</accession>
<keyword evidence="1" id="KW-0175">Coiled coil</keyword>
<dbReference type="EMBL" id="PQAP01000024">
    <property type="protein sequence ID" value="PWB74674.1"/>
    <property type="molecule type" value="Genomic_DNA"/>
</dbReference>
<name>A0A855XAM1_9BACT</name>
<evidence type="ECO:0000259" key="2">
    <source>
        <dbReference type="Pfam" id="PF05670"/>
    </source>
</evidence>
<dbReference type="PANTHER" id="PTHR15239:SF6">
    <property type="entry name" value="RIBOSOME QUALITY CONTROL COMPLEX SUBUNIT NEMF"/>
    <property type="match status" value="1"/>
</dbReference>
<dbReference type="GO" id="GO:0072344">
    <property type="term" value="P:rescue of stalled ribosome"/>
    <property type="evidence" value="ECO:0007669"/>
    <property type="project" value="TreeGrafter"/>
</dbReference>
<evidence type="ECO:0000313" key="3">
    <source>
        <dbReference type="EMBL" id="PWB74674.1"/>
    </source>
</evidence>
<dbReference type="Pfam" id="PF05670">
    <property type="entry name" value="NFACT-R_1"/>
    <property type="match status" value="1"/>
</dbReference>
<sequence>MQTALHILALVNELRHHIVGGRIVNTEFYKKERAAYFFIKSESTLWALGFVFHPHGSGFFLVPASKIRIDTKEKPWPIFDLAGSEVVAIDYPQLDRLFQIRIRHESVERVLAFEALGPNGNVWLLDSENHKLATLRKRDFGSGDRYDVTPVTERIDPRKMPLELVSGTLQSSNQLSYWIERHVAGFNKTMAREVVVRAGLSMNSDAALGADDLDHVASTIADLSARFENSESGYLYTIAGGLEAYPFKLSSVTDQPEKFKSLSFAVMELASRRQSAVEEVDEKKTVMQAIQSAIRKLERRIQHVEKDIDEASDYEQYRRLGDLLHSNFTKLKRGLASITVEDTFSHTHAKITIPLDSALSPKQNVESYYKRHRKGREGLDLLKRRLEISNGELTELKQIHGELDANFDSASEKYRAELTALMPRESVAEKQQPRLPYREHTLSTGLTIYIGRDGSDNDRTTFEFAKPYELWFHTQQCPGSHVVIKFPNKSFEPSKREIEETAAIAAYHSKAKNDSLVPVIYTERRYVRKPRGAKPGLVTVEREKSIMVAPRKPK</sequence>
<feature type="domain" description="NFACT RNA-binding" evidence="2">
    <location>
        <begin position="443"/>
        <end position="532"/>
    </location>
</feature>
<dbReference type="Proteomes" id="UP000250918">
    <property type="component" value="Unassembled WGS sequence"/>
</dbReference>
<comment type="caution">
    <text evidence="3">The sequence shown here is derived from an EMBL/GenBank/DDBJ whole genome shotgun (WGS) entry which is preliminary data.</text>
</comment>
<dbReference type="Gene3D" id="2.30.310.10">
    <property type="entry name" value="ibrinogen binding protein from staphylococcus aureus domain"/>
    <property type="match status" value="1"/>
</dbReference>
<proteinExistence type="predicted"/>
<protein>
    <recommendedName>
        <fullName evidence="2">NFACT RNA-binding domain-containing protein</fullName>
    </recommendedName>
</protein>
<feature type="coiled-coil region" evidence="1">
    <location>
        <begin position="280"/>
        <end position="314"/>
    </location>
</feature>
<dbReference type="GO" id="GO:0000049">
    <property type="term" value="F:tRNA binding"/>
    <property type="evidence" value="ECO:0007669"/>
    <property type="project" value="TreeGrafter"/>
</dbReference>
<gene>
    <name evidence="3" type="ORF">C3F09_03600</name>
</gene>
<dbReference type="InterPro" id="IPR008532">
    <property type="entry name" value="NFACT_RNA-bd"/>
</dbReference>